<evidence type="ECO:0000313" key="2">
    <source>
        <dbReference type="EMBL" id="QEL09839.1"/>
    </source>
</evidence>
<evidence type="ECO:0000313" key="3">
    <source>
        <dbReference type="Proteomes" id="UP000322553"/>
    </source>
</evidence>
<dbReference type="Pfam" id="PF23951">
    <property type="entry name" value="DUF7282"/>
    <property type="match status" value="1"/>
</dbReference>
<accession>A0A1S1NST7</accession>
<dbReference type="InterPro" id="IPR055706">
    <property type="entry name" value="Slg1/2_DUF7282"/>
</dbReference>
<dbReference type="STRING" id="657387.BH688_13995"/>
<dbReference type="KEGG" id="kuy:FY550_00960"/>
<name>A0A1S1NST7_9GAMM</name>
<organism evidence="2 3">
    <name type="scientific">Kushneria phosphatilytica</name>
    <dbReference type="NCBI Taxonomy" id="657387"/>
    <lineage>
        <taxon>Bacteria</taxon>
        <taxon>Pseudomonadati</taxon>
        <taxon>Pseudomonadota</taxon>
        <taxon>Gammaproteobacteria</taxon>
        <taxon>Oceanospirillales</taxon>
        <taxon>Halomonadaceae</taxon>
        <taxon>Kushneria</taxon>
    </lineage>
</organism>
<dbReference type="Proteomes" id="UP000322553">
    <property type="component" value="Chromosome"/>
</dbReference>
<evidence type="ECO:0000259" key="1">
    <source>
        <dbReference type="Pfam" id="PF23951"/>
    </source>
</evidence>
<sequence length="152" mass="16115">MTPRHSNRTLMGLLTVAALTLPNTATADGVTPSLSVQDQSESFGHVTVRNIDIPEDGFVIIHDASASHGSGHGPVVGRAFLQAGHHARVSVGLSDSVQQGEQLTAMLHRDTGDRYSFERGSDHPRLDPPVMLKGHQVTRSFTVTDVLGSASG</sequence>
<proteinExistence type="predicted"/>
<dbReference type="EMBL" id="CP043420">
    <property type="protein sequence ID" value="QEL09839.1"/>
    <property type="molecule type" value="Genomic_DNA"/>
</dbReference>
<dbReference type="RefSeq" id="WP_070980735.1">
    <property type="nucleotide sequence ID" value="NZ_CP043420.1"/>
</dbReference>
<dbReference type="OrthoDB" id="9927549at2"/>
<keyword evidence="3" id="KW-1185">Reference proteome</keyword>
<reference evidence="2 3" key="1">
    <citation type="submission" date="2019-08" db="EMBL/GenBank/DDBJ databases">
        <title>Complete genome sequence of Kushneria sp. YCWA18, a halophilic phosphate-solubilizing bacterium isolated from Daqiao saltern in China.</title>
        <authorList>
            <person name="Du G.-X."/>
            <person name="Qu L.-Y."/>
        </authorList>
    </citation>
    <scope>NUCLEOTIDE SEQUENCE [LARGE SCALE GENOMIC DNA]</scope>
    <source>
        <strain evidence="2 3">YCWA18</strain>
    </source>
</reference>
<dbReference type="AlphaFoldDB" id="A0A1S1NST7"/>
<feature type="domain" description="DUF7282" evidence="1">
    <location>
        <begin position="32"/>
        <end position="144"/>
    </location>
</feature>
<protein>
    <recommendedName>
        <fullName evidence="1">DUF7282 domain-containing protein</fullName>
    </recommendedName>
</protein>
<gene>
    <name evidence="2" type="ORF">FY550_00960</name>
</gene>